<evidence type="ECO:0000313" key="7">
    <source>
        <dbReference type="Proteomes" id="UP000824496"/>
    </source>
</evidence>
<sequence length="322" mass="35783">MNDTPASPDLSSAGLDSAKASIPAVGARPGSAPRPTGPGPRGGRGPGRRAALSPSRAKDFMQCPLMFRLRTVDRLPEPGSLATHKGTVVHAVLERLYDLPAPRRSREAALELLPGQWEAHRDKSPEVMELFEGGPAQVESWLEEARTLIGTYFSLENPTRLEPAERELFVQTETSDGLLLRGFVDRLDVAPDGAMRVVDYKTGRSPHPRYMQDALFQMRFYALVLWRLRGRAPARLQLIYLKDGRTLTHDPRTPELESAEARISRIWDEIEDCARAGDFRPRRSRLCDWCAFQAQCPLFGGQAPPLPDDGVAQLLTARRQVA</sequence>
<dbReference type="InterPro" id="IPR011335">
    <property type="entry name" value="Restrct_endonuc-II-like"/>
</dbReference>
<evidence type="ECO:0000256" key="4">
    <source>
        <dbReference type="SAM" id="MobiDB-lite"/>
    </source>
</evidence>
<keyword evidence="2" id="KW-0547">Nucleotide-binding</keyword>
<name>A0ABM7UE33_9ACTO</name>
<keyword evidence="7" id="KW-1185">Reference proteome</keyword>
<organism evidence="6 7">
    <name type="scientific">Actinomyces capricornis</name>
    <dbReference type="NCBI Taxonomy" id="2755559"/>
    <lineage>
        <taxon>Bacteria</taxon>
        <taxon>Bacillati</taxon>
        <taxon>Actinomycetota</taxon>
        <taxon>Actinomycetes</taxon>
        <taxon>Actinomycetales</taxon>
        <taxon>Actinomycetaceae</taxon>
        <taxon>Actinomyces</taxon>
    </lineage>
</organism>
<feature type="domain" description="PD-(D/E)XK endonuclease-like" evidence="5">
    <location>
        <begin position="52"/>
        <end position="297"/>
    </location>
</feature>
<protein>
    <submittedName>
        <fullName evidence="6">Recombinase RecB</fullName>
    </submittedName>
</protein>
<keyword evidence="1" id="KW-0227">DNA damage</keyword>
<keyword evidence="2" id="KW-0347">Helicase</keyword>
<evidence type="ECO:0000256" key="2">
    <source>
        <dbReference type="ARBA" id="ARBA00022806"/>
    </source>
</evidence>
<dbReference type="InterPro" id="IPR038726">
    <property type="entry name" value="PDDEXK_AddAB-type"/>
</dbReference>
<gene>
    <name evidence="6" type="ORF">MANAM107_22720</name>
</gene>
<evidence type="ECO:0000313" key="6">
    <source>
        <dbReference type="EMBL" id="BDA65438.1"/>
    </source>
</evidence>
<keyword evidence="2" id="KW-0067">ATP-binding</keyword>
<evidence type="ECO:0000259" key="5">
    <source>
        <dbReference type="Pfam" id="PF12705"/>
    </source>
</evidence>
<dbReference type="InterPro" id="IPR011604">
    <property type="entry name" value="PDDEXK-like_dom_sf"/>
</dbReference>
<dbReference type="Pfam" id="PF12705">
    <property type="entry name" value="PDDEXK_1"/>
    <property type="match status" value="1"/>
</dbReference>
<feature type="region of interest" description="Disordered" evidence="4">
    <location>
        <begin position="1"/>
        <end position="55"/>
    </location>
</feature>
<keyword evidence="2" id="KW-0378">Hydrolase</keyword>
<proteinExistence type="predicted"/>
<evidence type="ECO:0000256" key="1">
    <source>
        <dbReference type="ARBA" id="ARBA00022763"/>
    </source>
</evidence>
<evidence type="ECO:0000256" key="3">
    <source>
        <dbReference type="ARBA" id="ARBA00023204"/>
    </source>
</evidence>
<keyword evidence="3" id="KW-0234">DNA repair</keyword>
<dbReference type="Proteomes" id="UP000824496">
    <property type="component" value="Chromosome"/>
</dbReference>
<reference evidence="6 7" key="1">
    <citation type="submission" date="2021-08" db="EMBL/GenBank/DDBJ databases">
        <title>Whole genome sequence of novel Actinomyces species strain MAS-1.</title>
        <authorList>
            <person name="Saito M."/>
            <person name="Kuwahara N."/>
            <person name="Takizawa T."/>
            <person name="Gotouda H."/>
            <person name="Ochiai T."/>
        </authorList>
    </citation>
    <scope>NUCLEOTIDE SEQUENCE [LARGE SCALE GENOMIC DNA]</scope>
    <source>
        <strain evidence="6 7">MAS-1</strain>
    </source>
</reference>
<dbReference type="SUPFAM" id="SSF52980">
    <property type="entry name" value="Restriction endonuclease-like"/>
    <property type="match status" value="1"/>
</dbReference>
<accession>A0ABM7UE33</accession>
<dbReference type="EMBL" id="AP025017">
    <property type="protein sequence ID" value="BDA65438.1"/>
    <property type="molecule type" value="Genomic_DNA"/>
</dbReference>
<dbReference type="Gene3D" id="3.90.320.10">
    <property type="match status" value="1"/>
</dbReference>
<dbReference type="RefSeq" id="WP_223908495.1">
    <property type="nucleotide sequence ID" value="NZ_AP025017.1"/>
</dbReference>